<dbReference type="Proteomes" id="UP001153954">
    <property type="component" value="Unassembled WGS sequence"/>
</dbReference>
<sequence length="72" mass="8326">MVFWYAWVAKKHEYVKKNADEENDKKITKRTTKDIMQGTLTDLMTDDGRLVEWSGNWTLYAAVAGSNPAKCR</sequence>
<name>A0AAU9TXU0_EUPED</name>
<dbReference type="EMBL" id="CAKOGL010000011">
    <property type="protein sequence ID" value="CAH2091996.1"/>
    <property type="molecule type" value="Genomic_DNA"/>
</dbReference>
<dbReference type="AlphaFoldDB" id="A0AAU9TXU0"/>
<protein>
    <submittedName>
        <fullName evidence="1">Uncharacterized protein</fullName>
    </submittedName>
</protein>
<keyword evidence="2" id="KW-1185">Reference proteome</keyword>
<comment type="caution">
    <text evidence="1">The sequence shown here is derived from an EMBL/GenBank/DDBJ whole genome shotgun (WGS) entry which is preliminary data.</text>
</comment>
<gene>
    <name evidence="1" type="ORF">EEDITHA_LOCUS7803</name>
</gene>
<evidence type="ECO:0000313" key="1">
    <source>
        <dbReference type="EMBL" id="CAH2091996.1"/>
    </source>
</evidence>
<organism evidence="1 2">
    <name type="scientific">Euphydryas editha</name>
    <name type="common">Edith's checkerspot</name>
    <dbReference type="NCBI Taxonomy" id="104508"/>
    <lineage>
        <taxon>Eukaryota</taxon>
        <taxon>Metazoa</taxon>
        <taxon>Ecdysozoa</taxon>
        <taxon>Arthropoda</taxon>
        <taxon>Hexapoda</taxon>
        <taxon>Insecta</taxon>
        <taxon>Pterygota</taxon>
        <taxon>Neoptera</taxon>
        <taxon>Endopterygota</taxon>
        <taxon>Lepidoptera</taxon>
        <taxon>Glossata</taxon>
        <taxon>Ditrysia</taxon>
        <taxon>Papilionoidea</taxon>
        <taxon>Nymphalidae</taxon>
        <taxon>Nymphalinae</taxon>
        <taxon>Euphydryas</taxon>
    </lineage>
</organism>
<evidence type="ECO:0000313" key="2">
    <source>
        <dbReference type="Proteomes" id="UP001153954"/>
    </source>
</evidence>
<accession>A0AAU9TXU0</accession>
<proteinExistence type="predicted"/>
<reference evidence="1" key="1">
    <citation type="submission" date="2022-03" db="EMBL/GenBank/DDBJ databases">
        <authorList>
            <person name="Tunstrom K."/>
        </authorList>
    </citation>
    <scope>NUCLEOTIDE SEQUENCE</scope>
</reference>